<gene>
    <name evidence="1" type="ORF">SPSIL_010090</name>
</gene>
<keyword evidence="2" id="KW-1185">Reference proteome</keyword>
<dbReference type="Proteomes" id="UP000216752">
    <property type="component" value="Chromosome"/>
</dbReference>
<evidence type="ECO:0000313" key="2">
    <source>
        <dbReference type="Proteomes" id="UP000216752"/>
    </source>
</evidence>
<name>A0ABZ3IGU4_9FIRM</name>
<sequence length="104" mass="11804">MAEYAKELYLQIITIIKIKEIQLKENQGLRVTLLHYPEFEITEIGRLGNEYLFFSGNYPESLETTLLLPAEPTPIKIDVVDLGMALPSRIKKKIGFCGDISCSQ</sequence>
<evidence type="ECO:0000313" key="1">
    <source>
        <dbReference type="EMBL" id="XFO64900.1"/>
    </source>
</evidence>
<accession>A0ABZ3IGU4</accession>
<dbReference type="EMBL" id="CP155573">
    <property type="protein sequence ID" value="XFO64900.1"/>
    <property type="molecule type" value="Genomic_DNA"/>
</dbReference>
<proteinExistence type="predicted"/>
<protein>
    <submittedName>
        <fullName evidence="1">Uncharacterized protein</fullName>
    </submittedName>
</protein>
<reference evidence="1" key="1">
    <citation type="submission" date="2024-05" db="EMBL/GenBank/DDBJ databases">
        <title>Isolation and characterization of Sporomusa carbonis sp. nov., a carboxydotrophic hydrogenogen in the genus of Sporomusa isolated from a charcoal burning pile.</title>
        <authorList>
            <person name="Boeer T."/>
            <person name="Rosenbaum F."/>
            <person name="Eysell L."/>
            <person name="Mueller V."/>
            <person name="Daniel R."/>
            <person name="Poehlein A."/>
        </authorList>
    </citation>
    <scope>NUCLEOTIDE SEQUENCE [LARGE SCALE GENOMIC DNA]</scope>
    <source>
        <strain evidence="1">DSM 10669</strain>
    </source>
</reference>
<dbReference type="RefSeq" id="WP_094603550.1">
    <property type="nucleotide sequence ID" value="NZ_CP155573.1"/>
</dbReference>
<organism evidence="1 2">
    <name type="scientific">Sporomusa silvacetica DSM 10669</name>
    <dbReference type="NCBI Taxonomy" id="1123289"/>
    <lineage>
        <taxon>Bacteria</taxon>
        <taxon>Bacillati</taxon>
        <taxon>Bacillota</taxon>
        <taxon>Negativicutes</taxon>
        <taxon>Selenomonadales</taxon>
        <taxon>Sporomusaceae</taxon>
        <taxon>Sporomusa</taxon>
    </lineage>
</organism>